<name>A0A1Q5ZSK7_9SPHI</name>
<sequence length="139" mass="15402">MKNFTYLLLLVLFFTACKKGDIKPIATIACIDTLQHDIVSVNGVTKSLINQEISFNVSWRATNNCDKFVNFKQDTSNNTIAIKAYASHDSCTVCAINTNALKAATYKFKAAKAGTYYLKFYKVGTTPNDLPITDTLLVE</sequence>
<dbReference type="EMBL" id="MPPL01000001">
    <property type="protein sequence ID" value="OKS84752.1"/>
    <property type="molecule type" value="Genomic_DNA"/>
</dbReference>
<protein>
    <submittedName>
        <fullName evidence="1">Uncharacterized protein</fullName>
    </submittedName>
</protein>
<comment type="caution">
    <text evidence="1">The sequence shown here is derived from an EMBL/GenBank/DDBJ whole genome shotgun (WGS) entry which is preliminary data.</text>
</comment>
<gene>
    <name evidence="1" type="ORF">RG47T_0185</name>
</gene>
<organism evidence="1 2">
    <name type="scientific">Mucilaginibacter polytrichastri</name>
    <dbReference type="NCBI Taxonomy" id="1302689"/>
    <lineage>
        <taxon>Bacteria</taxon>
        <taxon>Pseudomonadati</taxon>
        <taxon>Bacteroidota</taxon>
        <taxon>Sphingobacteriia</taxon>
        <taxon>Sphingobacteriales</taxon>
        <taxon>Sphingobacteriaceae</taxon>
        <taxon>Mucilaginibacter</taxon>
    </lineage>
</organism>
<evidence type="ECO:0000313" key="2">
    <source>
        <dbReference type="Proteomes" id="UP000186720"/>
    </source>
</evidence>
<accession>A0A1Q5ZSK7</accession>
<dbReference type="Proteomes" id="UP000186720">
    <property type="component" value="Unassembled WGS sequence"/>
</dbReference>
<proteinExistence type="predicted"/>
<keyword evidence="2" id="KW-1185">Reference proteome</keyword>
<dbReference type="OrthoDB" id="9809583at2"/>
<dbReference type="STRING" id="1302689.RG47T_0185"/>
<evidence type="ECO:0000313" key="1">
    <source>
        <dbReference type="EMBL" id="OKS84752.1"/>
    </source>
</evidence>
<dbReference type="AlphaFoldDB" id="A0A1Q5ZSK7"/>
<reference evidence="1 2" key="1">
    <citation type="submission" date="2016-11" db="EMBL/GenBank/DDBJ databases">
        <title>Whole Genome Sequencing of Mucilaginibacter polytrichastri RG4-7(T) isolated from the moss sample.</title>
        <authorList>
            <person name="Li Y."/>
        </authorList>
    </citation>
    <scope>NUCLEOTIDE SEQUENCE [LARGE SCALE GENOMIC DNA]</scope>
    <source>
        <strain evidence="1 2">RG4-7</strain>
    </source>
</reference>
<dbReference type="RefSeq" id="WP_074487450.1">
    <property type="nucleotide sequence ID" value="NZ_FPAM01000008.1"/>
</dbReference>
<dbReference type="PROSITE" id="PS51257">
    <property type="entry name" value="PROKAR_LIPOPROTEIN"/>
    <property type="match status" value="1"/>
</dbReference>